<dbReference type="PROSITE" id="PS51450">
    <property type="entry name" value="LRR"/>
    <property type="match status" value="1"/>
</dbReference>
<organism evidence="1 2">
    <name type="scientific">Plasmodium ovale curtisi</name>
    <dbReference type="NCBI Taxonomy" id="864141"/>
    <lineage>
        <taxon>Eukaryota</taxon>
        <taxon>Sar</taxon>
        <taxon>Alveolata</taxon>
        <taxon>Apicomplexa</taxon>
        <taxon>Aconoidasida</taxon>
        <taxon>Haemosporida</taxon>
        <taxon>Plasmodiidae</taxon>
        <taxon>Plasmodium</taxon>
        <taxon>Plasmodium (Plasmodium)</taxon>
    </lineage>
</organism>
<dbReference type="InterPro" id="IPR032675">
    <property type="entry name" value="LRR_dom_sf"/>
</dbReference>
<dbReference type="Gene3D" id="3.80.10.10">
    <property type="entry name" value="Ribonuclease Inhibitor"/>
    <property type="match status" value="1"/>
</dbReference>
<gene>
    <name evidence="1" type="ORF">POVCU2_0072270</name>
</gene>
<reference evidence="2" key="1">
    <citation type="submission" date="2016-05" db="EMBL/GenBank/DDBJ databases">
        <authorList>
            <person name="Naeem Raeece"/>
        </authorList>
    </citation>
    <scope>NUCLEOTIDE SEQUENCE [LARGE SCALE GENOMIC DNA]</scope>
</reference>
<name>A0A1A8WLG1_PLAOA</name>
<protein>
    <submittedName>
        <fullName evidence="1">Leucine-rich repeat protein (LRR2)</fullName>
    </submittedName>
</protein>
<evidence type="ECO:0000313" key="2">
    <source>
        <dbReference type="Proteomes" id="UP000078560"/>
    </source>
</evidence>
<sequence>MGYCTISDDNKNLMTYKHIKKLCSDNNLYDTDELNEVLYLHMKGFHNIDGLSTFKNLKCLFLNNNCLKKNENLNDLVNLKA</sequence>
<dbReference type="EMBL" id="FLQU01001232">
    <property type="protein sequence ID" value="SBS92128.1"/>
    <property type="molecule type" value="Genomic_DNA"/>
</dbReference>
<dbReference type="Proteomes" id="UP000078560">
    <property type="component" value="Unassembled WGS sequence"/>
</dbReference>
<dbReference type="InterPro" id="IPR001611">
    <property type="entry name" value="Leu-rich_rpt"/>
</dbReference>
<evidence type="ECO:0000313" key="1">
    <source>
        <dbReference type="EMBL" id="SBS92128.1"/>
    </source>
</evidence>
<feature type="non-terminal residue" evidence="1">
    <location>
        <position position="81"/>
    </location>
</feature>
<dbReference type="AlphaFoldDB" id="A0A1A8WLG1"/>
<proteinExistence type="predicted"/>
<accession>A0A1A8WLG1</accession>